<dbReference type="GO" id="GO:0005829">
    <property type="term" value="C:cytosol"/>
    <property type="evidence" value="ECO:0007669"/>
    <property type="project" value="TreeGrafter"/>
</dbReference>
<dbReference type="EMBL" id="AP021876">
    <property type="protein sequence ID" value="BBO82187.1"/>
    <property type="molecule type" value="Genomic_DNA"/>
</dbReference>
<dbReference type="Proteomes" id="UP000425960">
    <property type="component" value="Chromosome"/>
</dbReference>
<protein>
    <recommendedName>
        <fullName evidence="4">Glycine cleavage system protein H</fullName>
    </recommendedName>
</protein>
<proteinExistence type="predicted"/>
<organism evidence="2 3">
    <name type="scientific">Desulfosarcina ovata subsp. sediminis</name>
    <dbReference type="NCBI Taxonomy" id="885957"/>
    <lineage>
        <taxon>Bacteria</taxon>
        <taxon>Pseudomonadati</taxon>
        <taxon>Thermodesulfobacteriota</taxon>
        <taxon>Desulfobacteria</taxon>
        <taxon>Desulfobacterales</taxon>
        <taxon>Desulfosarcinaceae</taxon>
        <taxon>Desulfosarcina</taxon>
    </lineage>
</organism>
<gene>
    <name evidence="2" type="ORF">DSCO28_27530</name>
</gene>
<dbReference type="InterPro" id="IPR033753">
    <property type="entry name" value="GCV_H/Fam206"/>
</dbReference>
<dbReference type="RefSeq" id="WP_155322709.1">
    <property type="nucleotide sequence ID" value="NZ_AP021876.1"/>
</dbReference>
<dbReference type="GO" id="GO:0019464">
    <property type="term" value="P:glycine decarboxylation via glycine cleavage system"/>
    <property type="evidence" value="ECO:0007669"/>
    <property type="project" value="InterPro"/>
</dbReference>
<dbReference type="CDD" id="cd06848">
    <property type="entry name" value="GCS_H"/>
    <property type="match status" value="1"/>
</dbReference>
<evidence type="ECO:0000313" key="2">
    <source>
        <dbReference type="EMBL" id="BBO82187.1"/>
    </source>
</evidence>
<keyword evidence="1" id="KW-0450">Lipoyl</keyword>
<dbReference type="InterPro" id="IPR002930">
    <property type="entry name" value="GCV_H"/>
</dbReference>
<sequence length="313" mass="35455">MNVSRKKKPVSPKKRVVGFNVMEDRCIWMKAGVVNYHICDNAFDCNACPFNRAIRQAMKIDPSVDHQTAASKWVTYLVERYDGANRPCRHTLTGRIAAPKTCPYNYNCSNCAFDQMLDEMDLGADLGEPTCNVVAGFKIADDYYYHMGHSWVRFEHGGRARIGLDDFAACVFGHLNQVDLPPLGAKVQQDRVGWTFGRDDHRAGVLSPVTGTVLAVNHPAREHPQLVNEDPYHTGWLFIVEPDLPKRNLKRLFFGRECTQWIDQEHRKLLGLMGPPYEDMAATGGSVVRDIYGAIDTLRWDDLASQFLHTTRK</sequence>
<reference evidence="2 3" key="1">
    <citation type="submission" date="2019-11" db="EMBL/GenBank/DDBJ databases">
        <title>Comparative genomics of hydrocarbon-degrading Desulfosarcina strains.</title>
        <authorList>
            <person name="Watanabe M."/>
            <person name="Kojima H."/>
            <person name="Fukui M."/>
        </authorList>
    </citation>
    <scope>NUCLEOTIDE SEQUENCE [LARGE SCALE GENOMIC DNA]</scope>
    <source>
        <strain evidence="2 3">28bB2T</strain>
    </source>
</reference>
<dbReference type="Pfam" id="PF01597">
    <property type="entry name" value="GCV_H"/>
    <property type="match status" value="1"/>
</dbReference>
<dbReference type="GO" id="GO:0009249">
    <property type="term" value="P:protein lipoylation"/>
    <property type="evidence" value="ECO:0007669"/>
    <property type="project" value="TreeGrafter"/>
</dbReference>
<dbReference type="Gene3D" id="2.40.50.100">
    <property type="match status" value="1"/>
</dbReference>
<dbReference type="KEGG" id="dov:DSCO28_27530"/>
<dbReference type="InterPro" id="IPR011053">
    <property type="entry name" value="Single_hybrid_motif"/>
</dbReference>
<evidence type="ECO:0000313" key="3">
    <source>
        <dbReference type="Proteomes" id="UP000425960"/>
    </source>
</evidence>
<dbReference type="PANTHER" id="PTHR11715:SF3">
    <property type="entry name" value="GLYCINE CLEAVAGE SYSTEM H PROTEIN-RELATED"/>
    <property type="match status" value="1"/>
</dbReference>
<evidence type="ECO:0000256" key="1">
    <source>
        <dbReference type="ARBA" id="ARBA00022823"/>
    </source>
</evidence>
<dbReference type="PANTHER" id="PTHR11715">
    <property type="entry name" value="GLYCINE CLEAVAGE SYSTEM H PROTEIN"/>
    <property type="match status" value="1"/>
</dbReference>
<dbReference type="AlphaFoldDB" id="A0A5K7ZP23"/>
<accession>A0A5K7ZP23</accession>
<dbReference type="GO" id="GO:0005960">
    <property type="term" value="C:glycine cleavage complex"/>
    <property type="evidence" value="ECO:0007669"/>
    <property type="project" value="InterPro"/>
</dbReference>
<name>A0A5K7ZP23_9BACT</name>
<dbReference type="SUPFAM" id="SSF51230">
    <property type="entry name" value="Single hybrid motif"/>
    <property type="match status" value="1"/>
</dbReference>
<evidence type="ECO:0008006" key="4">
    <source>
        <dbReference type="Google" id="ProtNLM"/>
    </source>
</evidence>